<dbReference type="Gene3D" id="3.90.1520.10">
    <property type="entry name" value="H-NOX domain"/>
    <property type="match status" value="1"/>
</dbReference>
<dbReference type="GO" id="GO:0008074">
    <property type="term" value="C:guanylate cyclase complex, soluble"/>
    <property type="evidence" value="ECO:0007669"/>
    <property type="project" value="TreeGrafter"/>
</dbReference>
<dbReference type="PANTHER" id="PTHR45655">
    <property type="entry name" value="GUANYLATE CYCLASE SOLUBLE SUBUNIT BETA-2"/>
    <property type="match status" value="1"/>
</dbReference>
<dbReference type="InterPro" id="IPR038158">
    <property type="entry name" value="H-NOX_domain_sf"/>
</dbReference>
<evidence type="ECO:0000259" key="1">
    <source>
        <dbReference type="Pfam" id="PF07700"/>
    </source>
</evidence>
<dbReference type="AlphaFoldDB" id="A0A448WR51"/>
<proteinExistence type="predicted"/>
<feature type="domain" description="Heme NO-binding" evidence="1">
    <location>
        <begin position="2"/>
        <end position="163"/>
    </location>
</feature>
<dbReference type="EMBL" id="CAAALY010035713">
    <property type="protein sequence ID" value="VEL18120.1"/>
    <property type="molecule type" value="Genomic_DNA"/>
</dbReference>
<organism evidence="2 3">
    <name type="scientific">Protopolystoma xenopodis</name>
    <dbReference type="NCBI Taxonomy" id="117903"/>
    <lineage>
        <taxon>Eukaryota</taxon>
        <taxon>Metazoa</taxon>
        <taxon>Spiralia</taxon>
        <taxon>Lophotrochozoa</taxon>
        <taxon>Platyhelminthes</taxon>
        <taxon>Monogenea</taxon>
        <taxon>Polyopisthocotylea</taxon>
        <taxon>Polystomatidea</taxon>
        <taxon>Polystomatidae</taxon>
        <taxon>Protopolystoma</taxon>
    </lineage>
</organism>
<name>A0A448WR51_9PLAT</name>
<dbReference type="GO" id="GO:0004383">
    <property type="term" value="F:guanylate cyclase activity"/>
    <property type="evidence" value="ECO:0007669"/>
    <property type="project" value="TreeGrafter"/>
</dbReference>
<dbReference type="OrthoDB" id="6127067at2759"/>
<dbReference type="InterPro" id="IPR011644">
    <property type="entry name" value="Heme_NO-bd"/>
</dbReference>
<sequence length="169" mass="19223">MYGILLEGLRIYLMENCSTETRDVIAAKFSVCLSEPFAQEGMHPCDLILRMAMVASDLTGTNKQDILFGSGVCLMHSLFKSNYFNIIRVLGRELGSFLNSLDYLHEHLILKFPKMSPPRFNCLRVCEAGITLKYITRRTWCIHYARGMLQAIVTGLYKINTKIVVSPFC</sequence>
<keyword evidence="3" id="KW-1185">Reference proteome</keyword>
<comment type="caution">
    <text evidence="2">The sequence shown here is derived from an EMBL/GenBank/DDBJ whole genome shotgun (WGS) entry which is preliminary data.</text>
</comment>
<dbReference type="InterPro" id="IPR024096">
    <property type="entry name" value="NO_sig/Golgi_transp_ligand-bd"/>
</dbReference>
<gene>
    <name evidence="2" type="ORF">PXEA_LOCUS11560</name>
</gene>
<dbReference type="Pfam" id="PF07700">
    <property type="entry name" value="HNOB"/>
    <property type="match status" value="1"/>
</dbReference>
<protein>
    <recommendedName>
        <fullName evidence="1">Heme NO-binding domain-containing protein</fullName>
    </recommendedName>
</protein>
<dbReference type="GO" id="GO:0019934">
    <property type="term" value="P:cGMP-mediated signaling"/>
    <property type="evidence" value="ECO:0007669"/>
    <property type="project" value="TreeGrafter"/>
</dbReference>
<dbReference type="PANTHER" id="PTHR45655:SF13">
    <property type="entry name" value="SOLUBLE GUANYLATE CYCLASE GCY-32-RELATED"/>
    <property type="match status" value="1"/>
</dbReference>
<dbReference type="GO" id="GO:0020037">
    <property type="term" value="F:heme binding"/>
    <property type="evidence" value="ECO:0007669"/>
    <property type="project" value="InterPro"/>
</dbReference>
<accession>A0A448WR51</accession>
<dbReference type="SUPFAM" id="SSF111126">
    <property type="entry name" value="Ligand-binding domain in the NO signalling and Golgi transport"/>
    <property type="match status" value="1"/>
</dbReference>
<reference evidence="2" key="1">
    <citation type="submission" date="2018-11" db="EMBL/GenBank/DDBJ databases">
        <authorList>
            <consortium name="Pathogen Informatics"/>
        </authorList>
    </citation>
    <scope>NUCLEOTIDE SEQUENCE</scope>
</reference>
<dbReference type="GO" id="GO:0070482">
    <property type="term" value="P:response to oxygen levels"/>
    <property type="evidence" value="ECO:0007669"/>
    <property type="project" value="TreeGrafter"/>
</dbReference>
<evidence type="ECO:0000313" key="3">
    <source>
        <dbReference type="Proteomes" id="UP000784294"/>
    </source>
</evidence>
<evidence type="ECO:0000313" key="2">
    <source>
        <dbReference type="EMBL" id="VEL18120.1"/>
    </source>
</evidence>
<dbReference type="Proteomes" id="UP000784294">
    <property type="component" value="Unassembled WGS sequence"/>
</dbReference>